<organism evidence="1 2">
    <name type="scientific">Salinicola rhizosphaerae</name>
    <dbReference type="NCBI Taxonomy" id="1443141"/>
    <lineage>
        <taxon>Bacteria</taxon>
        <taxon>Pseudomonadati</taxon>
        <taxon>Pseudomonadota</taxon>
        <taxon>Gammaproteobacteria</taxon>
        <taxon>Oceanospirillales</taxon>
        <taxon>Halomonadaceae</taxon>
        <taxon>Salinicola</taxon>
    </lineage>
</organism>
<protein>
    <submittedName>
        <fullName evidence="1">Uncharacterized protein</fullName>
    </submittedName>
</protein>
<comment type="caution">
    <text evidence="1">The sequence shown here is derived from an EMBL/GenBank/DDBJ whole genome shotgun (WGS) entry which is preliminary data.</text>
</comment>
<reference evidence="2" key="1">
    <citation type="journal article" date="2019" name="Int. J. Syst. Evol. Microbiol.">
        <title>The Global Catalogue of Microorganisms (GCM) 10K type strain sequencing project: providing services to taxonomists for standard genome sequencing and annotation.</title>
        <authorList>
            <consortium name="The Broad Institute Genomics Platform"/>
            <consortium name="The Broad Institute Genome Sequencing Center for Infectious Disease"/>
            <person name="Wu L."/>
            <person name="Ma J."/>
        </authorList>
    </citation>
    <scope>NUCLEOTIDE SEQUENCE [LARGE SCALE GENOMIC DNA]</scope>
    <source>
        <strain evidence="2">KCTC 32998</strain>
    </source>
</reference>
<dbReference type="Proteomes" id="UP000646745">
    <property type="component" value="Unassembled WGS sequence"/>
</dbReference>
<accession>A0ABQ3DRA4</accession>
<gene>
    <name evidence="1" type="ORF">GCM10009038_08630</name>
</gene>
<evidence type="ECO:0000313" key="1">
    <source>
        <dbReference type="EMBL" id="GHB12881.1"/>
    </source>
</evidence>
<evidence type="ECO:0000313" key="2">
    <source>
        <dbReference type="Proteomes" id="UP000646745"/>
    </source>
</evidence>
<dbReference type="EMBL" id="BMZI01000002">
    <property type="protein sequence ID" value="GHB12881.1"/>
    <property type="molecule type" value="Genomic_DNA"/>
</dbReference>
<dbReference type="RefSeq" id="WP_189443419.1">
    <property type="nucleotide sequence ID" value="NZ_BMZI01000002.1"/>
</dbReference>
<proteinExistence type="predicted"/>
<sequence length="94" mass="10936">MKLNIHQIINIIGKLELRLLFTKSSTTEHRVYIVDSQNQKLNKARKVSQKIEKLEAGLFTQKTAQTIKDIFNEVMENHKGYQIATKQLIEQGRI</sequence>
<name>A0ABQ3DRA4_9GAMM</name>
<keyword evidence="2" id="KW-1185">Reference proteome</keyword>